<feature type="transmembrane region" description="Helical" evidence="1">
    <location>
        <begin position="31"/>
        <end position="52"/>
    </location>
</feature>
<accession>A0ABW6A828</accession>
<evidence type="ECO:0000313" key="2">
    <source>
        <dbReference type="EMBL" id="MFD2920585.1"/>
    </source>
</evidence>
<dbReference type="Proteomes" id="UP001597511">
    <property type="component" value="Unassembled WGS sequence"/>
</dbReference>
<name>A0ABW6A828_9BACT</name>
<comment type="caution">
    <text evidence="2">The sequence shown here is derived from an EMBL/GenBank/DDBJ whole genome shotgun (WGS) entry which is preliminary data.</text>
</comment>
<keyword evidence="3" id="KW-1185">Reference proteome</keyword>
<reference evidence="3" key="1">
    <citation type="journal article" date="2019" name="Int. J. Syst. Evol. Microbiol.">
        <title>The Global Catalogue of Microorganisms (GCM) 10K type strain sequencing project: providing services to taxonomists for standard genome sequencing and annotation.</title>
        <authorList>
            <consortium name="The Broad Institute Genomics Platform"/>
            <consortium name="The Broad Institute Genome Sequencing Center for Infectious Disease"/>
            <person name="Wu L."/>
            <person name="Ma J."/>
        </authorList>
    </citation>
    <scope>NUCLEOTIDE SEQUENCE [LARGE SCALE GENOMIC DNA]</scope>
    <source>
        <strain evidence="3">KCTC 23299</strain>
    </source>
</reference>
<gene>
    <name evidence="2" type="ORF">ACFS6H_12735</name>
</gene>
<feature type="transmembrane region" description="Helical" evidence="1">
    <location>
        <begin position="118"/>
        <end position="134"/>
    </location>
</feature>
<dbReference type="RefSeq" id="WP_386099223.1">
    <property type="nucleotide sequence ID" value="NZ_JBHUOZ010000003.1"/>
</dbReference>
<keyword evidence="1" id="KW-0472">Membrane</keyword>
<proteinExistence type="predicted"/>
<protein>
    <submittedName>
        <fullName evidence="2">Uncharacterized protein</fullName>
    </submittedName>
</protein>
<keyword evidence="1" id="KW-0812">Transmembrane</keyword>
<keyword evidence="1" id="KW-1133">Transmembrane helix</keyword>
<organism evidence="2 3">
    <name type="scientific">Terrimonas rubra</name>
    <dbReference type="NCBI Taxonomy" id="1035890"/>
    <lineage>
        <taxon>Bacteria</taxon>
        <taxon>Pseudomonadati</taxon>
        <taxon>Bacteroidota</taxon>
        <taxon>Chitinophagia</taxon>
        <taxon>Chitinophagales</taxon>
        <taxon>Chitinophagaceae</taxon>
        <taxon>Terrimonas</taxon>
    </lineage>
</organism>
<sequence length="135" mass="15440">MTYMEALYGGQYWEISEKQKDGNLGRKNGNIFLTIWAMMCLVFLYMLLIRVYPPSARFFSPPRGLSGRSAGKLITLVLFGTTYPLILYTVGTVRNFNTYVHNFLQYPDAVKKKANKKILLPFFILLAGILLLAFI</sequence>
<feature type="transmembrane region" description="Helical" evidence="1">
    <location>
        <begin position="73"/>
        <end position="91"/>
    </location>
</feature>
<evidence type="ECO:0000313" key="3">
    <source>
        <dbReference type="Proteomes" id="UP001597511"/>
    </source>
</evidence>
<dbReference type="EMBL" id="JBHUOZ010000003">
    <property type="protein sequence ID" value="MFD2920585.1"/>
    <property type="molecule type" value="Genomic_DNA"/>
</dbReference>
<evidence type="ECO:0000256" key="1">
    <source>
        <dbReference type="SAM" id="Phobius"/>
    </source>
</evidence>